<evidence type="ECO:0008006" key="5">
    <source>
        <dbReference type="Google" id="ProtNLM"/>
    </source>
</evidence>
<sequence length="328" mass="34656">MFPGTTADHTGPSSRRTGSSAVSAAPVSGLDGPESIPARPLSFRELVDLPFAVIQADVRKLIVFVVAGLVLAEDLVVAITSGCSILTDGSDSGTAWSAILSTAVTAWLLRLFLRGVTVPIGVARARDSALTWRAALRAFGGKLGPLLLDRLLHTATGVVVPAAWILVALWELGSLLHNDALFFLAVIVGVVVALAAVPTASWLRARRMCVVPVLFAETTSYGGAVGRAKILAAGAEWRLAGLWLALRGLLLVVAVPLLGLPLFVSDFSGTHRWAVIVLSTASVLLIAAFAEVVDSATSVVVDIDRRCRREAWDVRIPRPAHRNTETAR</sequence>
<keyword evidence="2" id="KW-0812">Transmembrane</keyword>
<feature type="transmembrane region" description="Helical" evidence="2">
    <location>
        <begin position="244"/>
        <end position="264"/>
    </location>
</feature>
<evidence type="ECO:0000313" key="4">
    <source>
        <dbReference type="Proteomes" id="UP001601992"/>
    </source>
</evidence>
<keyword evidence="4" id="KW-1185">Reference proteome</keyword>
<gene>
    <name evidence="3" type="ORF">ACFYXQ_11040</name>
</gene>
<feature type="compositionally biased region" description="Low complexity" evidence="1">
    <location>
        <begin position="19"/>
        <end position="28"/>
    </location>
</feature>
<proteinExistence type="predicted"/>
<name>A0ABW6RWB2_9NOCA</name>
<feature type="transmembrane region" description="Helical" evidence="2">
    <location>
        <begin position="93"/>
        <end position="113"/>
    </location>
</feature>
<feature type="transmembrane region" description="Helical" evidence="2">
    <location>
        <begin position="151"/>
        <end position="170"/>
    </location>
</feature>
<evidence type="ECO:0000313" key="3">
    <source>
        <dbReference type="EMBL" id="MFF3568297.1"/>
    </source>
</evidence>
<evidence type="ECO:0000256" key="2">
    <source>
        <dbReference type="SAM" id="Phobius"/>
    </source>
</evidence>
<dbReference type="Proteomes" id="UP001601992">
    <property type="component" value="Unassembled WGS sequence"/>
</dbReference>
<dbReference type="EMBL" id="JBIAQY010000003">
    <property type="protein sequence ID" value="MFF3568297.1"/>
    <property type="molecule type" value="Genomic_DNA"/>
</dbReference>
<evidence type="ECO:0000256" key="1">
    <source>
        <dbReference type="SAM" id="MobiDB-lite"/>
    </source>
</evidence>
<feature type="transmembrane region" description="Helical" evidence="2">
    <location>
        <begin position="182"/>
        <end position="203"/>
    </location>
</feature>
<reference evidence="3 4" key="1">
    <citation type="submission" date="2024-10" db="EMBL/GenBank/DDBJ databases">
        <title>The Natural Products Discovery Center: Release of the First 8490 Sequenced Strains for Exploring Actinobacteria Biosynthetic Diversity.</title>
        <authorList>
            <person name="Kalkreuter E."/>
            <person name="Kautsar S.A."/>
            <person name="Yang D."/>
            <person name="Bader C.D."/>
            <person name="Teijaro C.N."/>
            <person name="Fluegel L."/>
            <person name="Davis C.M."/>
            <person name="Simpson J.R."/>
            <person name="Lauterbach L."/>
            <person name="Steele A.D."/>
            <person name="Gui C."/>
            <person name="Meng S."/>
            <person name="Li G."/>
            <person name="Viehrig K."/>
            <person name="Ye F."/>
            <person name="Su P."/>
            <person name="Kiefer A.F."/>
            <person name="Nichols A."/>
            <person name="Cepeda A.J."/>
            <person name="Yan W."/>
            <person name="Fan B."/>
            <person name="Jiang Y."/>
            <person name="Adhikari A."/>
            <person name="Zheng C.-J."/>
            <person name="Schuster L."/>
            <person name="Cowan T.M."/>
            <person name="Smanski M.J."/>
            <person name="Chevrette M.G."/>
            <person name="De Carvalho L.P.S."/>
            <person name="Shen B."/>
        </authorList>
    </citation>
    <scope>NUCLEOTIDE SEQUENCE [LARGE SCALE GENOMIC DNA]</scope>
    <source>
        <strain evidence="3 4">NPDC002593</strain>
    </source>
</reference>
<keyword evidence="2" id="KW-1133">Transmembrane helix</keyword>
<comment type="caution">
    <text evidence="3">The sequence shown here is derived from an EMBL/GenBank/DDBJ whole genome shotgun (WGS) entry which is preliminary data.</text>
</comment>
<feature type="region of interest" description="Disordered" evidence="1">
    <location>
        <begin position="1"/>
        <end position="31"/>
    </location>
</feature>
<organism evidence="3 4">
    <name type="scientific">Nocardia jiangxiensis</name>
    <dbReference type="NCBI Taxonomy" id="282685"/>
    <lineage>
        <taxon>Bacteria</taxon>
        <taxon>Bacillati</taxon>
        <taxon>Actinomycetota</taxon>
        <taxon>Actinomycetes</taxon>
        <taxon>Mycobacteriales</taxon>
        <taxon>Nocardiaceae</taxon>
        <taxon>Nocardia</taxon>
    </lineage>
</organism>
<feature type="transmembrane region" description="Helical" evidence="2">
    <location>
        <begin position="270"/>
        <end position="290"/>
    </location>
</feature>
<feature type="compositionally biased region" description="Polar residues" evidence="1">
    <location>
        <begin position="7"/>
        <end position="18"/>
    </location>
</feature>
<keyword evidence="2" id="KW-0472">Membrane</keyword>
<protein>
    <recommendedName>
        <fullName evidence="5">RDD family protein</fullName>
    </recommendedName>
</protein>
<accession>A0ABW6RWB2</accession>
<feature type="transmembrane region" description="Helical" evidence="2">
    <location>
        <begin position="61"/>
        <end position="87"/>
    </location>
</feature>
<dbReference type="RefSeq" id="WP_051192426.1">
    <property type="nucleotide sequence ID" value="NZ_JBIAQY010000003.1"/>
</dbReference>